<protein>
    <submittedName>
        <fullName evidence="1">Uncharacterized protein</fullName>
    </submittedName>
</protein>
<gene>
    <name evidence="1" type="ORF">CY34DRAFT_150245</name>
</gene>
<evidence type="ECO:0000313" key="1">
    <source>
        <dbReference type="EMBL" id="KIK47973.1"/>
    </source>
</evidence>
<dbReference type="EMBL" id="KN835142">
    <property type="protein sequence ID" value="KIK47973.1"/>
    <property type="molecule type" value="Genomic_DNA"/>
</dbReference>
<organism evidence="1 2">
    <name type="scientific">Suillus luteus UH-Slu-Lm8-n1</name>
    <dbReference type="NCBI Taxonomy" id="930992"/>
    <lineage>
        <taxon>Eukaryota</taxon>
        <taxon>Fungi</taxon>
        <taxon>Dikarya</taxon>
        <taxon>Basidiomycota</taxon>
        <taxon>Agaricomycotina</taxon>
        <taxon>Agaricomycetes</taxon>
        <taxon>Agaricomycetidae</taxon>
        <taxon>Boletales</taxon>
        <taxon>Suillineae</taxon>
        <taxon>Suillaceae</taxon>
        <taxon>Suillus</taxon>
    </lineage>
</organism>
<dbReference type="InParanoid" id="A0A0D0BYT2"/>
<dbReference type="Proteomes" id="UP000054485">
    <property type="component" value="Unassembled WGS sequence"/>
</dbReference>
<dbReference type="HOGENOM" id="CLU_1778680_0_0_1"/>
<sequence length="146" mass="16284">MMLLKPTRATSFSRVTALLLEGKAIFFIYKVCLEQRKRITRQTVETVFLNYNILPKVVSHSQTIKKDIPSYYQGKQGLCSLLIKLSLPEFTGCYHVLLLFTTSAGTTIQAAYFGVTSSDGGISNINNASVTIRPENLPLTNTHPRI</sequence>
<reference evidence="2" key="2">
    <citation type="submission" date="2015-01" db="EMBL/GenBank/DDBJ databases">
        <title>Evolutionary Origins and Diversification of the Mycorrhizal Mutualists.</title>
        <authorList>
            <consortium name="DOE Joint Genome Institute"/>
            <consortium name="Mycorrhizal Genomics Consortium"/>
            <person name="Kohler A."/>
            <person name="Kuo A."/>
            <person name="Nagy L.G."/>
            <person name="Floudas D."/>
            <person name="Copeland A."/>
            <person name="Barry K.W."/>
            <person name="Cichocki N."/>
            <person name="Veneault-Fourrey C."/>
            <person name="LaButti K."/>
            <person name="Lindquist E.A."/>
            <person name="Lipzen A."/>
            <person name="Lundell T."/>
            <person name="Morin E."/>
            <person name="Murat C."/>
            <person name="Riley R."/>
            <person name="Ohm R."/>
            <person name="Sun H."/>
            <person name="Tunlid A."/>
            <person name="Henrissat B."/>
            <person name="Grigoriev I.V."/>
            <person name="Hibbett D.S."/>
            <person name="Martin F."/>
        </authorList>
    </citation>
    <scope>NUCLEOTIDE SEQUENCE [LARGE SCALE GENOMIC DNA]</scope>
    <source>
        <strain evidence="2">UH-Slu-Lm8-n1</strain>
    </source>
</reference>
<name>A0A0D0BYT2_9AGAM</name>
<proteinExistence type="predicted"/>
<reference evidence="1 2" key="1">
    <citation type="submission" date="2014-04" db="EMBL/GenBank/DDBJ databases">
        <authorList>
            <consortium name="DOE Joint Genome Institute"/>
            <person name="Kuo A."/>
            <person name="Ruytinx J."/>
            <person name="Rineau F."/>
            <person name="Colpaert J."/>
            <person name="Kohler A."/>
            <person name="Nagy L.G."/>
            <person name="Floudas D."/>
            <person name="Copeland A."/>
            <person name="Barry K.W."/>
            <person name="Cichocki N."/>
            <person name="Veneault-Fourrey C."/>
            <person name="LaButti K."/>
            <person name="Lindquist E.A."/>
            <person name="Lipzen A."/>
            <person name="Lundell T."/>
            <person name="Morin E."/>
            <person name="Murat C."/>
            <person name="Sun H."/>
            <person name="Tunlid A."/>
            <person name="Henrissat B."/>
            <person name="Grigoriev I.V."/>
            <person name="Hibbett D.S."/>
            <person name="Martin F."/>
            <person name="Nordberg H.P."/>
            <person name="Cantor M.N."/>
            <person name="Hua S.X."/>
        </authorList>
    </citation>
    <scope>NUCLEOTIDE SEQUENCE [LARGE SCALE GENOMIC DNA]</scope>
    <source>
        <strain evidence="1 2">UH-Slu-Lm8-n1</strain>
    </source>
</reference>
<accession>A0A0D0BYT2</accession>
<evidence type="ECO:0000313" key="2">
    <source>
        <dbReference type="Proteomes" id="UP000054485"/>
    </source>
</evidence>
<dbReference type="AlphaFoldDB" id="A0A0D0BYT2"/>
<keyword evidence="2" id="KW-1185">Reference proteome</keyword>